<dbReference type="RefSeq" id="XP_023389077.1">
    <property type="nucleotide sequence ID" value="XM_023533309.1"/>
</dbReference>
<dbReference type="KEGG" id="pvp:105294601"/>
<gene>
    <name evidence="2" type="primary">LOC105294601</name>
</gene>
<protein>
    <submittedName>
        <fullName evidence="2">Uncharacterized protein LOC105294601</fullName>
    </submittedName>
</protein>
<dbReference type="GeneID" id="105294601"/>
<accession>A0A6P6CNS6</accession>
<evidence type="ECO:0000313" key="2">
    <source>
        <dbReference type="RefSeq" id="XP_023389077.1"/>
    </source>
</evidence>
<reference evidence="2" key="1">
    <citation type="submission" date="2025-08" db="UniProtKB">
        <authorList>
            <consortium name="RefSeq"/>
        </authorList>
    </citation>
    <scope>IDENTIFICATION</scope>
    <source>
        <tissue evidence="2">Kidney</tissue>
    </source>
</reference>
<evidence type="ECO:0000313" key="1">
    <source>
        <dbReference type="Proteomes" id="UP000515202"/>
    </source>
</evidence>
<dbReference type="CTD" id="102723899"/>
<proteinExistence type="predicted"/>
<dbReference type="AlphaFoldDB" id="A0A6P6CNS6"/>
<name>A0A6P6CNS6_PTEVA</name>
<dbReference type="Proteomes" id="UP000515202">
    <property type="component" value="Unplaced"/>
</dbReference>
<sequence length="79" mass="9357">MERAHVTDDLIALTREFQTDVNCIWCSEEKTCKKFCLTYFGCRFSSVYWLNCKGFLQDFNHPTASLRMIELPHSLKLKF</sequence>
<dbReference type="OrthoDB" id="9607952at2759"/>
<organism evidence="1 2">
    <name type="scientific">Pteropus vampyrus</name>
    <name type="common">Large flying fox</name>
    <dbReference type="NCBI Taxonomy" id="132908"/>
    <lineage>
        <taxon>Eukaryota</taxon>
        <taxon>Metazoa</taxon>
        <taxon>Chordata</taxon>
        <taxon>Craniata</taxon>
        <taxon>Vertebrata</taxon>
        <taxon>Euteleostomi</taxon>
        <taxon>Mammalia</taxon>
        <taxon>Eutheria</taxon>
        <taxon>Laurasiatheria</taxon>
        <taxon>Chiroptera</taxon>
        <taxon>Yinpterochiroptera</taxon>
        <taxon>Pteropodoidea</taxon>
        <taxon>Pteropodidae</taxon>
        <taxon>Pteropodinae</taxon>
        <taxon>Pteropus</taxon>
    </lineage>
</organism>
<keyword evidence="1" id="KW-1185">Reference proteome</keyword>